<dbReference type="SUPFAM" id="SSF48498">
    <property type="entry name" value="Tetracyclin repressor-like, C-terminal domain"/>
    <property type="match status" value="1"/>
</dbReference>
<proteinExistence type="predicted"/>
<feature type="DNA-binding region" description="H-T-H motif" evidence="2">
    <location>
        <begin position="30"/>
        <end position="49"/>
    </location>
</feature>
<protein>
    <submittedName>
        <fullName evidence="4">TetR/AcrR family transcriptional regulator</fullName>
    </submittedName>
</protein>
<feature type="domain" description="HTH tetR-type" evidence="3">
    <location>
        <begin position="7"/>
        <end position="67"/>
    </location>
</feature>
<organism evidence="4 5">
    <name type="scientific">Laceyella putida</name>
    <dbReference type="NCBI Taxonomy" id="110101"/>
    <lineage>
        <taxon>Bacteria</taxon>
        <taxon>Bacillati</taxon>
        <taxon>Bacillota</taxon>
        <taxon>Bacilli</taxon>
        <taxon>Bacillales</taxon>
        <taxon>Thermoactinomycetaceae</taxon>
        <taxon>Laceyella</taxon>
    </lineage>
</organism>
<dbReference type="PROSITE" id="PS50977">
    <property type="entry name" value="HTH_TETR_2"/>
    <property type="match status" value="1"/>
</dbReference>
<dbReference type="SUPFAM" id="SSF46689">
    <property type="entry name" value="Homeodomain-like"/>
    <property type="match status" value="1"/>
</dbReference>
<dbReference type="Gene3D" id="1.10.357.10">
    <property type="entry name" value="Tetracycline Repressor, domain 2"/>
    <property type="match status" value="1"/>
</dbReference>
<dbReference type="PANTHER" id="PTHR43479">
    <property type="entry name" value="ACREF/ENVCD OPERON REPRESSOR-RELATED"/>
    <property type="match status" value="1"/>
</dbReference>
<evidence type="ECO:0000313" key="4">
    <source>
        <dbReference type="EMBL" id="MFC7442058.1"/>
    </source>
</evidence>
<dbReference type="PRINTS" id="PR00455">
    <property type="entry name" value="HTHTETR"/>
</dbReference>
<dbReference type="Pfam" id="PF00440">
    <property type="entry name" value="TetR_N"/>
    <property type="match status" value="1"/>
</dbReference>
<comment type="caution">
    <text evidence="4">The sequence shown here is derived from an EMBL/GenBank/DDBJ whole genome shotgun (WGS) entry which is preliminary data.</text>
</comment>
<evidence type="ECO:0000256" key="1">
    <source>
        <dbReference type="ARBA" id="ARBA00023125"/>
    </source>
</evidence>
<dbReference type="InterPro" id="IPR036271">
    <property type="entry name" value="Tet_transcr_reg_TetR-rel_C_sf"/>
</dbReference>
<sequence>MKYSTGIETKRKIIDATFQLMADKGFDALSIDDIMTSIGRTKGSFYVHFKSKEELLYEVMRTRLDRGHGQMAEEILEELSKDSCNVRSILEKVVAEIYANSGEDRLTWAFAYYHLLIHSRKNEFVREWLETNADQWSTFLNMIVKRGQELGQIRTDVDTQTITNICMGIVVGYDILFMLRPQIDFSEVNHIHDWMFINDDKSSEKE</sequence>
<dbReference type="Gene3D" id="1.10.10.60">
    <property type="entry name" value="Homeodomain-like"/>
    <property type="match status" value="1"/>
</dbReference>
<dbReference type="InterPro" id="IPR009057">
    <property type="entry name" value="Homeodomain-like_sf"/>
</dbReference>
<accession>A0ABW2RM83</accession>
<dbReference type="EMBL" id="JBHTBW010000045">
    <property type="protein sequence ID" value="MFC7442058.1"/>
    <property type="molecule type" value="Genomic_DNA"/>
</dbReference>
<keyword evidence="1 2" id="KW-0238">DNA-binding</keyword>
<evidence type="ECO:0000313" key="5">
    <source>
        <dbReference type="Proteomes" id="UP001596500"/>
    </source>
</evidence>
<dbReference type="Proteomes" id="UP001596500">
    <property type="component" value="Unassembled WGS sequence"/>
</dbReference>
<keyword evidence="5" id="KW-1185">Reference proteome</keyword>
<dbReference type="InterPro" id="IPR001647">
    <property type="entry name" value="HTH_TetR"/>
</dbReference>
<dbReference type="PANTHER" id="PTHR43479:SF11">
    <property type="entry name" value="ACREF_ENVCD OPERON REPRESSOR-RELATED"/>
    <property type="match status" value="1"/>
</dbReference>
<reference evidence="5" key="1">
    <citation type="journal article" date="2019" name="Int. J. Syst. Evol. Microbiol.">
        <title>The Global Catalogue of Microorganisms (GCM) 10K type strain sequencing project: providing services to taxonomists for standard genome sequencing and annotation.</title>
        <authorList>
            <consortium name="The Broad Institute Genomics Platform"/>
            <consortium name="The Broad Institute Genome Sequencing Center for Infectious Disease"/>
            <person name="Wu L."/>
            <person name="Ma J."/>
        </authorList>
    </citation>
    <scope>NUCLEOTIDE SEQUENCE [LARGE SCALE GENOMIC DNA]</scope>
    <source>
        <strain evidence="5">CGMCC 1.12942</strain>
    </source>
</reference>
<dbReference type="RefSeq" id="WP_379865687.1">
    <property type="nucleotide sequence ID" value="NZ_JBHTBW010000045.1"/>
</dbReference>
<evidence type="ECO:0000259" key="3">
    <source>
        <dbReference type="PROSITE" id="PS50977"/>
    </source>
</evidence>
<evidence type="ECO:0000256" key="2">
    <source>
        <dbReference type="PROSITE-ProRule" id="PRU00335"/>
    </source>
</evidence>
<name>A0ABW2RM83_9BACL</name>
<dbReference type="InterPro" id="IPR050624">
    <property type="entry name" value="HTH-type_Tx_Regulator"/>
</dbReference>
<gene>
    <name evidence="4" type="ORF">ACFQNG_13245</name>
</gene>